<feature type="region of interest" description="Disordered" evidence="7">
    <location>
        <begin position="212"/>
        <end position="237"/>
    </location>
</feature>
<name>A0ABN9U390_9DINO</name>
<feature type="compositionally biased region" description="Acidic residues" evidence="7">
    <location>
        <begin position="216"/>
        <end position="229"/>
    </location>
</feature>
<feature type="transmembrane region" description="Helical" evidence="6">
    <location>
        <begin position="139"/>
        <end position="157"/>
    </location>
</feature>
<protein>
    <recommendedName>
        <fullName evidence="6">Amino acid transporter</fullName>
    </recommendedName>
</protein>
<dbReference type="Gene3D" id="1.10.3860.10">
    <property type="entry name" value="Sodium:dicarboxylate symporter"/>
    <property type="match status" value="1"/>
</dbReference>
<dbReference type="InterPro" id="IPR001991">
    <property type="entry name" value="Na-dicarboxylate_symporter"/>
</dbReference>
<evidence type="ECO:0000256" key="7">
    <source>
        <dbReference type="SAM" id="MobiDB-lite"/>
    </source>
</evidence>
<comment type="caution">
    <text evidence="6">Lacks conserved residue(s) required for the propagation of feature annotation.</text>
</comment>
<dbReference type="Pfam" id="PF00375">
    <property type="entry name" value="SDF"/>
    <property type="match status" value="1"/>
</dbReference>
<dbReference type="EMBL" id="CAUYUJ010015350">
    <property type="protein sequence ID" value="CAK0852869.1"/>
    <property type="molecule type" value="Genomic_DNA"/>
</dbReference>
<dbReference type="InterPro" id="IPR036458">
    <property type="entry name" value="Na:dicarbo_symporter_sf"/>
</dbReference>
<gene>
    <name evidence="8" type="ORF">PCOR1329_LOCUS44517</name>
</gene>
<keyword evidence="6" id="KW-0769">Symport</keyword>
<accession>A0ABN9U390</accession>
<comment type="caution">
    <text evidence="8">The sequence shown here is derived from an EMBL/GenBank/DDBJ whole genome shotgun (WGS) entry which is preliminary data.</text>
</comment>
<keyword evidence="2 6" id="KW-0813">Transport</keyword>
<dbReference type="SUPFAM" id="SSF118215">
    <property type="entry name" value="Proton glutamate symport protein"/>
    <property type="match status" value="1"/>
</dbReference>
<dbReference type="InterPro" id="IPR050746">
    <property type="entry name" value="DAACS"/>
</dbReference>
<organism evidence="8 9">
    <name type="scientific">Prorocentrum cordatum</name>
    <dbReference type="NCBI Taxonomy" id="2364126"/>
    <lineage>
        <taxon>Eukaryota</taxon>
        <taxon>Sar</taxon>
        <taxon>Alveolata</taxon>
        <taxon>Dinophyceae</taxon>
        <taxon>Prorocentrales</taxon>
        <taxon>Prorocentraceae</taxon>
        <taxon>Prorocentrum</taxon>
    </lineage>
</organism>
<feature type="transmembrane region" description="Helical" evidence="6">
    <location>
        <begin position="30"/>
        <end position="55"/>
    </location>
</feature>
<dbReference type="Proteomes" id="UP001189429">
    <property type="component" value="Unassembled WGS sequence"/>
</dbReference>
<evidence type="ECO:0000256" key="3">
    <source>
        <dbReference type="ARBA" id="ARBA00022692"/>
    </source>
</evidence>
<reference evidence="8" key="1">
    <citation type="submission" date="2023-10" db="EMBL/GenBank/DDBJ databases">
        <authorList>
            <person name="Chen Y."/>
            <person name="Shah S."/>
            <person name="Dougan E. K."/>
            <person name="Thang M."/>
            <person name="Chan C."/>
        </authorList>
    </citation>
    <scope>NUCLEOTIDE SEQUENCE [LARGE SCALE GENOMIC DNA]</scope>
</reference>
<sequence>MVLTPIGVCSLVFAAIIKHNLAETGKIVAMFTLSVIIGLVLHFSVTYPTLIAAFAKRNPVTYVANIVPALLTAFGTSSSAAALPVNTRCCIDHNGISPSIAKFVLSLGATINMDGTGLYLICAGYFLGTLEGVEFDFGMFATMAVLAMLCSLGTAPVPSASLVLLATIMTSVGIPVTEKFGYIYAVDWLLDRLRTVVNVSGDAAVTAVIDKQYGDGGDDDGLGDSDGESSSDAGNAS</sequence>
<evidence type="ECO:0000256" key="4">
    <source>
        <dbReference type="ARBA" id="ARBA00022989"/>
    </source>
</evidence>
<evidence type="ECO:0000313" key="9">
    <source>
        <dbReference type="Proteomes" id="UP001189429"/>
    </source>
</evidence>
<evidence type="ECO:0000256" key="5">
    <source>
        <dbReference type="ARBA" id="ARBA00023136"/>
    </source>
</evidence>
<keyword evidence="3 6" id="KW-0812">Transmembrane</keyword>
<dbReference type="PRINTS" id="PR00173">
    <property type="entry name" value="EDTRNSPORT"/>
</dbReference>
<evidence type="ECO:0000256" key="1">
    <source>
        <dbReference type="ARBA" id="ARBA00004141"/>
    </source>
</evidence>
<keyword evidence="4 6" id="KW-1133">Transmembrane helix</keyword>
<proteinExistence type="inferred from homology"/>
<comment type="similarity">
    <text evidence="6">Belongs to the dicarboxylate/amino acid:cation symporter (DAACS) (TC 2.A.23) family.</text>
</comment>
<dbReference type="PANTHER" id="PTHR11958:SF63">
    <property type="entry name" value="AMINO ACID TRANSPORTER"/>
    <property type="match status" value="1"/>
</dbReference>
<feature type="transmembrane region" description="Helical" evidence="6">
    <location>
        <begin position="62"/>
        <end position="83"/>
    </location>
</feature>
<evidence type="ECO:0000256" key="2">
    <source>
        <dbReference type="ARBA" id="ARBA00022448"/>
    </source>
</evidence>
<evidence type="ECO:0000313" key="8">
    <source>
        <dbReference type="EMBL" id="CAK0852869.1"/>
    </source>
</evidence>
<comment type="subcellular location">
    <subcellularLocation>
        <location evidence="1 6">Membrane</location>
        <topology evidence="1 6">Multi-pass membrane protein</topology>
    </subcellularLocation>
</comment>
<evidence type="ECO:0000256" key="6">
    <source>
        <dbReference type="RuleBase" id="RU361216"/>
    </source>
</evidence>
<keyword evidence="5 6" id="KW-0472">Membrane</keyword>
<keyword evidence="9" id="KW-1185">Reference proteome</keyword>
<dbReference type="PANTHER" id="PTHR11958">
    <property type="entry name" value="SODIUM/DICARBOXYLATE SYMPORTER-RELATED"/>
    <property type="match status" value="1"/>
</dbReference>
<feature type="transmembrane region" description="Helical" evidence="6">
    <location>
        <begin position="103"/>
        <end position="127"/>
    </location>
</feature>